<name>A0ABX9WKQ9_9ACTN</name>
<reference evidence="1 2" key="1">
    <citation type="submission" date="2018-11" db="EMBL/GenBank/DDBJ databases">
        <title>Micromonospora sp. PPF5-17, a new actinomycetes isolated from a hot spring soil.</title>
        <authorList>
            <person name="Thawai C."/>
        </authorList>
    </citation>
    <scope>NUCLEOTIDE SEQUENCE [LARGE SCALE GENOMIC DNA]</scope>
    <source>
        <strain evidence="1 2">PPF5-17</strain>
    </source>
</reference>
<evidence type="ECO:0000313" key="1">
    <source>
        <dbReference type="EMBL" id="RNM00993.1"/>
    </source>
</evidence>
<comment type="caution">
    <text evidence="1">The sequence shown here is derived from an EMBL/GenBank/DDBJ whole genome shotgun (WGS) entry which is preliminary data.</text>
</comment>
<protein>
    <submittedName>
        <fullName evidence="1">Uncharacterized protein</fullName>
    </submittedName>
</protein>
<dbReference type="RefSeq" id="WP_123239450.1">
    <property type="nucleotide sequence ID" value="NZ_JAAHBY010000006.1"/>
</dbReference>
<evidence type="ECO:0000313" key="2">
    <source>
        <dbReference type="Proteomes" id="UP000280698"/>
    </source>
</evidence>
<accession>A0ABX9WKQ9</accession>
<sequence length="72" mass="7956">MPSEEQNPTAKCMEIRLFIDLTGGGNVTAGRLKAIATEVKRAARSAVRDQDLDGAVSGDWAWWYGPWYEGKL</sequence>
<dbReference type="Proteomes" id="UP000280698">
    <property type="component" value="Unassembled WGS sequence"/>
</dbReference>
<dbReference type="EMBL" id="RJLN01000006">
    <property type="protein sequence ID" value="RNM00993.1"/>
    <property type="molecule type" value="Genomic_DNA"/>
</dbReference>
<gene>
    <name evidence="1" type="ORF">EFE23_03685</name>
</gene>
<organism evidence="1 2">
    <name type="scientific">Micromonospora solifontis</name>
    <dbReference type="NCBI Taxonomy" id="2487138"/>
    <lineage>
        <taxon>Bacteria</taxon>
        <taxon>Bacillati</taxon>
        <taxon>Actinomycetota</taxon>
        <taxon>Actinomycetes</taxon>
        <taxon>Micromonosporales</taxon>
        <taxon>Micromonosporaceae</taxon>
        <taxon>Micromonospora</taxon>
    </lineage>
</organism>
<proteinExistence type="predicted"/>
<keyword evidence="2" id="KW-1185">Reference proteome</keyword>